<keyword evidence="3" id="KW-1185">Reference proteome</keyword>
<evidence type="ECO:0000313" key="2">
    <source>
        <dbReference type="EMBL" id="KAK2704755.1"/>
    </source>
</evidence>
<dbReference type="PANTHER" id="PTHR47705">
    <property type="entry name" value="AGAP000321-PA"/>
    <property type="match status" value="1"/>
</dbReference>
<organism evidence="2 3">
    <name type="scientific">Artemia franciscana</name>
    <name type="common">Brine shrimp</name>
    <name type="synonym">Artemia sanfranciscana</name>
    <dbReference type="NCBI Taxonomy" id="6661"/>
    <lineage>
        <taxon>Eukaryota</taxon>
        <taxon>Metazoa</taxon>
        <taxon>Ecdysozoa</taxon>
        <taxon>Arthropoda</taxon>
        <taxon>Crustacea</taxon>
        <taxon>Branchiopoda</taxon>
        <taxon>Anostraca</taxon>
        <taxon>Artemiidae</taxon>
        <taxon>Artemia</taxon>
    </lineage>
</organism>
<comment type="caution">
    <text evidence="2">The sequence shown here is derived from an EMBL/GenBank/DDBJ whole genome shotgun (WGS) entry which is preliminary data.</text>
</comment>
<dbReference type="InterPro" id="IPR055121">
    <property type="entry name" value="HTH_69"/>
</dbReference>
<name>A0AA88H4K6_ARTSF</name>
<gene>
    <name evidence="2" type="ORF">QYM36_016968</name>
</gene>
<feature type="domain" description="Winged helix-turn-helix" evidence="1">
    <location>
        <begin position="221"/>
        <end position="283"/>
    </location>
</feature>
<dbReference type="InterPro" id="IPR035994">
    <property type="entry name" value="Nucleoside_phosphorylase_sf"/>
</dbReference>
<dbReference type="SUPFAM" id="SSF53167">
    <property type="entry name" value="Purine and uridine phosphorylases"/>
    <property type="match status" value="1"/>
</dbReference>
<dbReference type="GO" id="GO:0003824">
    <property type="term" value="F:catalytic activity"/>
    <property type="evidence" value="ECO:0007669"/>
    <property type="project" value="InterPro"/>
</dbReference>
<accession>A0AA88H4K6</accession>
<evidence type="ECO:0000259" key="1">
    <source>
        <dbReference type="Pfam" id="PF22979"/>
    </source>
</evidence>
<dbReference type="EMBL" id="JAVRJZ010000021">
    <property type="protein sequence ID" value="KAK2704755.1"/>
    <property type="molecule type" value="Genomic_DNA"/>
</dbReference>
<evidence type="ECO:0000313" key="3">
    <source>
        <dbReference type="Proteomes" id="UP001187531"/>
    </source>
</evidence>
<reference evidence="2" key="1">
    <citation type="submission" date="2023-07" db="EMBL/GenBank/DDBJ databases">
        <title>Chromosome-level genome assembly of Artemia franciscana.</title>
        <authorList>
            <person name="Jo E."/>
        </authorList>
    </citation>
    <scope>NUCLEOTIDE SEQUENCE</scope>
    <source>
        <tissue evidence="2">Whole body</tissue>
    </source>
</reference>
<proteinExistence type="predicted"/>
<dbReference type="PANTHER" id="PTHR47705:SF1">
    <property type="entry name" value="PNP_UDP_1 DOMAIN-CONTAINING PROTEIN"/>
    <property type="match status" value="1"/>
</dbReference>
<dbReference type="GO" id="GO:0009116">
    <property type="term" value="P:nucleoside metabolic process"/>
    <property type="evidence" value="ECO:0007669"/>
    <property type="project" value="InterPro"/>
</dbReference>
<dbReference type="Proteomes" id="UP001187531">
    <property type="component" value="Unassembled WGS sequence"/>
</dbReference>
<dbReference type="Pfam" id="PF22979">
    <property type="entry name" value="HTH_69"/>
    <property type="match status" value="1"/>
</dbReference>
<dbReference type="Gene3D" id="3.40.50.1580">
    <property type="entry name" value="Nucleoside phosphorylase domain"/>
    <property type="match status" value="1"/>
</dbReference>
<dbReference type="AlphaFoldDB" id="A0AA88H4K6"/>
<sequence>MHCSQKLDSRPYVGRTVVVSSRKLIRDIHNKMGQVDLQEKIILTPRKKTAKSTIISIERRRAEAPEENGVDGSKVFVAGGPHKGIVIQKDALAAIPDNSPPKLTLEFRVFLVSSATNEHSQESRTLWFWFKDGLFHTEEACSAQEFFKDLVSPVDFPRDYVGFIKKIMKLMQTKYPQIQKVEVELRHLEPVERSSFLVPRYGYLLLNIGIEQASQEMVDYESDNLIEVTEAIVLEIIESSFPNPISVSQIANQTRSDPRKIVELLTSLQNKRRVKTIGGDNFTRMTKNEDNIKVVRQMPRIIRSQQPTVAIITAKYCEKLAVDAMIDDLETFVRFNTVGESNVYSLGTIGNHRVVATKLPSVGNTREAMIVAGNTTTRLLGTFQAVEHVFLVGVAGGVPHYTDSQRHIRLGDVVVSAPIQDKRFIYMYCEEKRKQNLNNSNSQMEENVEIETKTWCPPDLQLQDIAENIRHQVIKNDNSVYISHFHQGLEILSDQDISFLRPPPESDKLYMSIGGNDLIEVNHPTDRGNEIRTGATPRLHLGPIGCGYIVSRNDILRQEISYTHGILAYDSEFDQVLESIYGNRKDNYVVIRGISDYVDGTGGRGKEWQAYASLVASSVMKAMILELPNPVQD</sequence>
<protein>
    <recommendedName>
        <fullName evidence="1">Winged helix-turn-helix domain-containing protein</fullName>
    </recommendedName>
</protein>